<organism evidence="11 12">
    <name type="scientific">Leptidea sinapis</name>
    <dbReference type="NCBI Taxonomy" id="189913"/>
    <lineage>
        <taxon>Eukaryota</taxon>
        <taxon>Metazoa</taxon>
        <taxon>Ecdysozoa</taxon>
        <taxon>Arthropoda</taxon>
        <taxon>Hexapoda</taxon>
        <taxon>Insecta</taxon>
        <taxon>Pterygota</taxon>
        <taxon>Neoptera</taxon>
        <taxon>Endopterygota</taxon>
        <taxon>Lepidoptera</taxon>
        <taxon>Glossata</taxon>
        <taxon>Ditrysia</taxon>
        <taxon>Papilionoidea</taxon>
        <taxon>Pieridae</taxon>
        <taxon>Dismorphiinae</taxon>
        <taxon>Leptidea</taxon>
    </lineage>
</organism>
<proteinExistence type="predicted"/>
<keyword evidence="2" id="KW-1003">Cell membrane</keyword>
<evidence type="ECO:0000256" key="9">
    <source>
        <dbReference type="ARBA" id="ARBA00023224"/>
    </source>
</evidence>
<evidence type="ECO:0000256" key="10">
    <source>
        <dbReference type="SAM" id="Phobius"/>
    </source>
</evidence>
<evidence type="ECO:0000256" key="8">
    <source>
        <dbReference type="ARBA" id="ARBA00023170"/>
    </source>
</evidence>
<evidence type="ECO:0000256" key="5">
    <source>
        <dbReference type="ARBA" id="ARBA00022725"/>
    </source>
</evidence>
<evidence type="ECO:0000256" key="6">
    <source>
        <dbReference type="ARBA" id="ARBA00022989"/>
    </source>
</evidence>
<evidence type="ECO:0000256" key="3">
    <source>
        <dbReference type="ARBA" id="ARBA00022606"/>
    </source>
</evidence>
<feature type="transmembrane region" description="Helical" evidence="10">
    <location>
        <begin position="183"/>
        <end position="211"/>
    </location>
</feature>
<dbReference type="PANTHER" id="PTHR21137">
    <property type="entry name" value="ODORANT RECEPTOR"/>
    <property type="match status" value="1"/>
</dbReference>
<name>A0A5E4PWS0_9NEOP</name>
<keyword evidence="6 10" id="KW-1133">Transmembrane helix</keyword>
<evidence type="ECO:0000256" key="1">
    <source>
        <dbReference type="ARBA" id="ARBA00004651"/>
    </source>
</evidence>
<keyword evidence="5" id="KW-0552">Olfaction</keyword>
<evidence type="ECO:0000313" key="12">
    <source>
        <dbReference type="Proteomes" id="UP000324832"/>
    </source>
</evidence>
<feature type="transmembrane region" description="Helical" evidence="10">
    <location>
        <begin position="26"/>
        <end position="46"/>
    </location>
</feature>
<reference evidence="11 12" key="1">
    <citation type="submission" date="2017-07" db="EMBL/GenBank/DDBJ databases">
        <authorList>
            <person name="Talla V."/>
            <person name="Backstrom N."/>
        </authorList>
    </citation>
    <scope>NUCLEOTIDE SEQUENCE [LARGE SCALE GENOMIC DNA]</scope>
</reference>
<keyword evidence="12" id="KW-1185">Reference proteome</keyword>
<keyword evidence="4 10" id="KW-0812">Transmembrane</keyword>
<dbReference type="PANTHER" id="PTHR21137:SF35">
    <property type="entry name" value="ODORANT RECEPTOR 19A-RELATED"/>
    <property type="match status" value="1"/>
</dbReference>
<dbReference type="Pfam" id="PF02949">
    <property type="entry name" value="7tm_6"/>
    <property type="match status" value="1"/>
</dbReference>
<evidence type="ECO:0000256" key="4">
    <source>
        <dbReference type="ARBA" id="ARBA00022692"/>
    </source>
</evidence>
<evidence type="ECO:0000313" key="11">
    <source>
        <dbReference type="EMBL" id="VVC89369.1"/>
    </source>
</evidence>
<dbReference type="InterPro" id="IPR004117">
    <property type="entry name" value="7tm6_olfct_rcpt"/>
</dbReference>
<comment type="subcellular location">
    <subcellularLocation>
        <location evidence="1">Cell membrane</location>
        <topology evidence="1">Multi-pass membrane protein</topology>
    </subcellularLocation>
</comment>
<dbReference type="EMBL" id="FZQP02000526">
    <property type="protein sequence ID" value="VVC89369.1"/>
    <property type="molecule type" value="Genomic_DNA"/>
</dbReference>
<dbReference type="AlphaFoldDB" id="A0A5E4PWS0"/>
<keyword evidence="9" id="KW-0807">Transducer</keyword>
<keyword evidence="8" id="KW-0675">Receptor</keyword>
<dbReference type="GO" id="GO:0004984">
    <property type="term" value="F:olfactory receptor activity"/>
    <property type="evidence" value="ECO:0007669"/>
    <property type="project" value="InterPro"/>
</dbReference>
<dbReference type="GO" id="GO:0005549">
    <property type="term" value="F:odorant binding"/>
    <property type="evidence" value="ECO:0007669"/>
    <property type="project" value="InterPro"/>
</dbReference>
<dbReference type="GO" id="GO:0005886">
    <property type="term" value="C:plasma membrane"/>
    <property type="evidence" value="ECO:0007669"/>
    <property type="project" value="UniProtKB-SubCell"/>
</dbReference>
<gene>
    <name evidence="11" type="ORF">LSINAPIS_LOCUS2506</name>
</gene>
<protein>
    <recommendedName>
        <fullName evidence="13">Odorant receptor</fullName>
    </recommendedName>
</protein>
<feature type="transmembrane region" description="Helical" evidence="10">
    <location>
        <begin position="120"/>
        <end position="142"/>
    </location>
</feature>
<dbReference type="Proteomes" id="UP000324832">
    <property type="component" value="Unassembled WGS sequence"/>
</dbReference>
<evidence type="ECO:0000256" key="7">
    <source>
        <dbReference type="ARBA" id="ARBA00023136"/>
    </source>
</evidence>
<feature type="non-terminal residue" evidence="11">
    <location>
        <position position="336"/>
    </location>
</feature>
<dbReference type="GO" id="GO:0007165">
    <property type="term" value="P:signal transduction"/>
    <property type="evidence" value="ECO:0007669"/>
    <property type="project" value="UniProtKB-KW"/>
</dbReference>
<evidence type="ECO:0008006" key="13">
    <source>
        <dbReference type="Google" id="ProtNLM"/>
    </source>
</evidence>
<evidence type="ECO:0000256" key="2">
    <source>
        <dbReference type="ARBA" id="ARBA00022475"/>
    </source>
</evidence>
<sequence>MSLFVPNFWIPKRIRFILPENSKAKILYYLYFVNLIVTLFVTSQFVELYVIRSDFTQVLTNLKISMLSIVCIVKSNSFFLWQGKWKEVIDYVTEADKCERDDKDTLIEKIIKKYTSYCRYLVNFYWCLVAITAVTVIGTPLIRYVSSETYRQALQNGTELFPHIFSAWTPWDRYQSPGTWVNLIFQTMMCICGAGIMANFDTCTLVIMVFFGGKFELLKARCEIIFTGDTMISDEEGNTRIHQLHAVHVALMKHIRIFDSLLSPVMFFYVVSSNVSLGPYQSAWWQTSVPQRRNILNLLGQLRATHTFHAGPFTDLTLSTFVSILKGAYSFYTLLK</sequence>
<keyword evidence="7 10" id="KW-0472">Membrane</keyword>
<keyword evidence="3" id="KW-0716">Sensory transduction</keyword>
<accession>A0A5E4PWS0</accession>